<name>A0A9P9XM73_9PEZI</name>
<dbReference type="GO" id="GO:0003700">
    <property type="term" value="F:DNA-binding transcription factor activity"/>
    <property type="evidence" value="ECO:0007669"/>
    <property type="project" value="TreeGrafter"/>
</dbReference>
<feature type="compositionally biased region" description="Low complexity" evidence="3">
    <location>
        <begin position="345"/>
        <end position="359"/>
    </location>
</feature>
<comment type="caution">
    <text evidence="4">The sequence shown here is derived from an EMBL/GenBank/DDBJ whole genome shotgun (WGS) entry which is preliminary data.</text>
</comment>
<feature type="region of interest" description="Disordered" evidence="3">
    <location>
        <begin position="274"/>
        <end position="413"/>
    </location>
</feature>
<keyword evidence="5" id="KW-1185">Reference proteome</keyword>
<dbReference type="PANTHER" id="PTHR37534">
    <property type="entry name" value="TRANSCRIPTIONAL ACTIVATOR PROTEIN UGA3"/>
    <property type="match status" value="1"/>
</dbReference>
<dbReference type="GO" id="GO:0000976">
    <property type="term" value="F:transcription cis-regulatory region binding"/>
    <property type="evidence" value="ECO:0007669"/>
    <property type="project" value="TreeGrafter"/>
</dbReference>
<accession>A0A9P9XM73</accession>
<feature type="compositionally biased region" description="Low complexity" evidence="3">
    <location>
        <begin position="112"/>
        <end position="124"/>
    </location>
</feature>
<evidence type="ECO:0000313" key="5">
    <source>
        <dbReference type="Proteomes" id="UP001056436"/>
    </source>
</evidence>
<feature type="region of interest" description="Disordered" evidence="3">
    <location>
        <begin position="1"/>
        <end position="32"/>
    </location>
</feature>
<feature type="compositionally biased region" description="Pro residues" evidence="3">
    <location>
        <begin position="292"/>
        <end position="302"/>
    </location>
</feature>
<dbReference type="InterPro" id="IPR021858">
    <property type="entry name" value="Fun_TF"/>
</dbReference>
<feature type="compositionally biased region" description="Basic residues" evidence="3">
    <location>
        <begin position="140"/>
        <end position="150"/>
    </location>
</feature>
<evidence type="ECO:0008006" key="6">
    <source>
        <dbReference type="Google" id="ProtNLM"/>
    </source>
</evidence>
<dbReference type="Proteomes" id="UP001056436">
    <property type="component" value="Unassembled WGS sequence"/>
</dbReference>
<evidence type="ECO:0000313" key="4">
    <source>
        <dbReference type="EMBL" id="KAI3556126.1"/>
    </source>
</evidence>
<keyword evidence="2" id="KW-0539">Nucleus</keyword>
<sequence>MPKTTSQSQPNSPQSGRASLSSPHRSPSVSTRQRRIFRVALEAYDASAGVLVPGFGLGSAVLNPFEHPPLDFVHDPYHLVGGDNDDDDEDQVSSLSFGFSSDFTPDFTLGPDADAASNSESASSYLGNHHQHHQSNYLNQHHHHHHHQQHYQHSAADTMNLPSSHIPPRRSASIHSLTPSRDLLVKPKSPEKSAAAAAATATKSKRVKKPPYMPPTVEWSVQFQDESRLIASEYVGGLGRYAHLDKKAAVAPPPRHLGHLEPTLRHQSHLLPHARASGPDASVSPRTHLLHHPPPPPPPPPSYSHHPYYREPPPPRAGVGGGPIESSSSSSAYPRRESESAYLTPQNSAHQAQAAPHHPYSLHEHFASYRDTGAGGIPNSRAHGHHRDSDASSAASIVPQPTAPPPSYRSSAAAAGNPLAVDGMMTPPPSEKATAGEREYLNSPEEILYMQVFVEEVGVWMDSLDKEKHFSRLIPYHALKSPMLLNAFLACGVKHLTLVNPAYEDDKALFYYDTATTQLLRSLQNPDRNTGECATTAVVLNVYEIMSEKPAQRMNHIAGARALIRECKWDARSSGIGAACFWLNIGMEVLSCLAFNWQTSWDPDQWGLDTNFTNEGCGPAGSAAAAAASRSGDGFGQEEVWVHRILYIVAKIANFRATIPRFQEPSPHDEQIRLGNRLQQWQDLKKLCDKWNNTCPRTMHPFGYLYPSQTNSKSAFPNVWLIKRAAIIGRLFYHTAQCLLAQTNPMEPGRASEEMRALQLHHAHQVCGIVAHTKDRGVASVAIRSLAIASAVLTDPREQEEVLEILDKIHAESGWRLGSIHGELKRAWGWPSPAPSHASLSGPAGGAGAPGDHRGSVGSYGGGRPGPPGNPPAMATSSAPSASSAAASAPMKALVNPLSYADFSLPNAPYKDWWKPPNRHDSYSYQGFP</sequence>
<dbReference type="GO" id="GO:0005634">
    <property type="term" value="C:nucleus"/>
    <property type="evidence" value="ECO:0007669"/>
    <property type="project" value="UniProtKB-SubCell"/>
</dbReference>
<feature type="region of interest" description="Disordered" evidence="3">
    <location>
        <begin position="831"/>
        <end position="881"/>
    </location>
</feature>
<evidence type="ECO:0000256" key="2">
    <source>
        <dbReference type="ARBA" id="ARBA00023242"/>
    </source>
</evidence>
<feature type="compositionally biased region" description="Low complexity" evidence="3">
    <location>
        <begin position="872"/>
        <end position="881"/>
    </location>
</feature>
<protein>
    <recommendedName>
        <fullName evidence="6">C6 zinc finger domain-containing protein</fullName>
    </recommendedName>
</protein>
<evidence type="ECO:0000256" key="1">
    <source>
        <dbReference type="ARBA" id="ARBA00004123"/>
    </source>
</evidence>
<dbReference type="Pfam" id="PF11951">
    <property type="entry name" value="Fungal_trans_2"/>
    <property type="match status" value="1"/>
</dbReference>
<dbReference type="PANTHER" id="PTHR37534:SF40">
    <property type="entry name" value="ZN(2)-C6 FUNGAL-TYPE DOMAIN-CONTAINING PROTEIN"/>
    <property type="match status" value="1"/>
</dbReference>
<dbReference type="AlphaFoldDB" id="A0A9P9XM73"/>
<organism evidence="4 5">
    <name type="scientific">Colletotrichum abscissum</name>
    <dbReference type="NCBI Taxonomy" id="1671311"/>
    <lineage>
        <taxon>Eukaryota</taxon>
        <taxon>Fungi</taxon>
        <taxon>Dikarya</taxon>
        <taxon>Ascomycota</taxon>
        <taxon>Pezizomycotina</taxon>
        <taxon>Sordariomycetes</taxon>
        <taxon>Hypocreomycetidae</taxon>
        <taxon>Glomerellales</taxon>
        <taxon>Glomerellaceae</taxon>
        <taxon>Colletotrichum</taxon>
        <taxon>Colletotrichum acutatum species complex</taxon>
    </lineage>
</organism>
<dbReference type="OrthoDB" id="4078573at2759"/>
<feature type="region of interest" description="Disordered" evidence="3">
    <location>
        <begin position="110"/>
        <end position="211"/>
    </location>
</feature>
<proteinExistence type="predicted"/>
<gene>
    <name evidence="4" type="ORF">CABS02_03835</name>
</gene>
<feature type="compositionally biased region" description="Low complexity" evidence="3">
    <location>
        <begin position="1"/>
        <end position="30"/>
    </location>
</feature>
<feature type="compositionally biased region" description="Low complexity" evidence="3">
    <location>
        <begin position="192"/>
        <end position="202"/>
    </location>
</feature>
<reference evidence="4" key="1">
    <citation type="submission" date="2019-01" db="EMBL/GenBank/DDBJ databases">
        <title>Colletotrichum abscissum LGMF1257.</title>
        <authorList>
            <person name="Baroncelli R."/>
        </authorList>
    </citation>
    <scope>NUCLEOTIDE SEQUENCE</scope>
    <source>
        <strain evidence="4">Ca142</strain>
    </source>
</reference>
<feature type="region of interest" description="Disordered" evidence="3">
    <location>
        <begin position="418"/>
        <end position="437"/>
    </location>
</feature>
<dbReference type="GO" id="GO:0045944">
    <property type="term" value="P:positive regulation of transcription by RNA polymerase II"/>
    <property type="evidence" value="ECO:0007669"/>
    <property type="project" value="TreeGrafter"/>
</dbReference>
<evidence type="ECO:0000256" key="3">
    <source>
        <dbReference type="SAM" id="MobiDB-lite"/>
    </source>
</evidence>
<comment type="subcellular location">
    <subcellularLocation>
        <location evidence="1">Nucleus</location>
    </subcellularLocation>
</comment>
<dbReference type="EMBL" id="SDAQ01000014">
    <property type="protein sequence ID" value="KAI3556126.1"/>
    <property type="molecule type" value="Genomic_DNA"/>
</dbReference>